<organism evidence="1 2">
    <name type="scientific">Paraburkholderia dipogonis</name>
    <dbReference type="NCBI Taxonomy" id="1211383"/>
    <lineage>
        <taxon>Bacteria</taxon>
        <taxon>Pseudomonadati</taxon>
        <taxon>Pseudomonadota</taxon>
        <taxon>Betaproteobacteria</taxon>
        <taxon>Burkholderiales</taxon>
        <taxon>Burkholderiaceae</taxon>
        <taxon>Paraburkholderia</taxon>
    </lineage>
</organism>
<dbReference type="EMBL" id="JAQQEZ010000090">
    <property type="protein sequence ID" value="MFM0008251.1"/>
    <property type="molecule type" value="Genomic_DNA"/>
</dbReference>
<gene>
    <name evidence="1" type="ORF">PQR57_46035</name>
</gene>
<name>A0ABW9B888_9BURK</name>
<sequence>MERTFEQTVSDLRMLLRDEPHSTTADVADGAVVFFSLATNCGAFS</sequence>
<reference evidence="1 2" key="1">
    <citation type="journal article" date="2024" name="Chem. Sci.">
        <title>Discovery of megapolipeptins by genome mining of a Burkholderiales bacteria collection.</title>
        <authorList>
            <person name="Paulo B.S."/>
            <person name="Recchia M.J.J."/>
            <person name="Lee S."/>
            <person name="Fergusson C.H."/>
            <person name="Romanowski S.B."/>
            <person name="Hernandez A."/>
            <person name="Krull N."/>
            <person name="Liu D.Y."/>
            <person name="Cavanagh H."/>
            <person name="Bos A."/>
            <person name="Gray C.A."/>
            <person name="Murphy B.T."/>
            <person name="Linington R.G."/>
            <person name="Eustaquio A.S."/>
        </authorList>
    </citation>
    <scope>NUCLEOTIDE SEQUENCE [LARGE SCALE GENOMIC DNA]</scope>
    <source>
        <strain evidence="1 2">RL17-350-BIC-A</strain>
    </source>
</reference>
<protein>
    <submittedName>
        <fullName evidence="1">Uncharacterized protein</fullName>
    </submittedName>
</protein>
<evidence type="ECO:0000313" key="1">
    <source>
        <dbReference type="EMBL" id="MFM0008251.1"/>
    </source>
</evidence>
<proteinExistence type="predicted"/>
<accession>A0ABW9B888</accession>
<dbReference type="Proteomes" id="UP001629230">
    <property type="component" value="Unassembled WGS sequence"/>
</dbReference>
<keyword evidence="2" id="KW-1185">Reference proteome</keyword>
<evidence type="ECO:0000313" key="2">
    <source>
        <dbReference type="Proteomes" id="UP001629230"/>
    </source>
</evidence>
<comment type="caution">
    <text evidence="1">The sequence shown here is derived from an EMBL/GenBank/DDBJ whole genome shotgun (WGS) entry which is preliminary data.</text>
</comment>
<dbReference type="RefSeq" id="WP_408183221.1">
    <property type="nucleotide sequence ID" value="NZ_JAQQEZ010000090.1"/>
</dbReference>